<evidence type="ECO:0000256" key="1">
    <source>
        <dbReference type="SAM" id="Phobius"/>
    </source>
</evidence>
<feature type="transmembrane region" description="Helical" evidence="1">
    <location>
        <begin position="75"/>
        <end position="98"/>
    </location>
</feature>
<keyword evidence="3" id="KW-1185">Reference proteome</keyword>
<evidence type="ECO:0000313" key="3">
    <source>
        <dbReference type="Proteomes" id="UP001199631"/>
    </source>
</evidence>
<dbReference type="AlphaFoldDB" id="A0AAW5AZ09"/>
<dbReference type="EMBL" id="JAIFZM010000001">
    <property type="protein sequence ID" value="MCG3417530.1"/>
    <property type="molecule type" value="Genomic_DNA"/>
</dbReference>
<accession>A0AAW5AZ09</accession>
<keyword evidence="1" id="KW-0812">Transmembrane</keyword>
<dbReference type="RefSeq" id="WP_238017230.1">
    <property type="nucleotide sequence ID" value="NZ_JAIFZM010000001.1"/>
</dbReference>
<gene>
    <name evidence="2" type="ORF">K3T81_00080</name>
</gene>
<evidence type="ECO:0000313" key="2">
    <source>
        <dbReference type="EMBL" id="MCG3417530.1"/>
    </source>
</evidence>
<proteinExistence type="predicted"/>
<keyword evidence="1" id="KW-1133">Transmembrane helix</keyword>
<reference evidence="2 3" key="1">
    <citation type="journal article" date="2022" name="Evol. Bioinform. Online">
        <title>Draft Genome Sequence of Oceanobacillus jordanicus Strain GSFE11, a Halotolerant Plant Growth-Promoting Bacterial Endophyte Isolated From the Jordan Valley.</title>
        <authorList>
            <person name="Alhindi T."/>
            <person name="Albdaiwi R."/>
        </authorList>
    </citation>
    <scope>NUCLEOTIDE SEQUENCE [LARGE SCALE GENOMIC DNA]</scope>
    <source>
        <strain evidence="2 3">GSFE11</strain>
    </source>
</reference>
<name>A0AAW5AZ09_9BACI</name>
<keyword evidence="1" id="KW-0472">Membrane</keyword>
<organism evidence="2 3">
    <name type="scientific">Oceanobacillus jordanicus</name>
    <dbReference type="NCBI Taxonomy" id="2867266"/>
    <lineage>
        <taxon>Bacteria</taxon>
        <taxon>Bacillati</taxon>
        <taxon>Bacillota</taxon>
        <taxon>Bacilli</taxon>
        <taxon>Bacillales</taxon>
        <taxon>Bacillaceae</taxon>
        <taxon>Oceanobacillus</taxon>
    </lineage>
</organism>
<evidence type="ECO:0008006" key="4">
    <source>
        <dbReference type="Google" id="ProtNLM"/>
    </source>
</evidence>
<dbReference type="Proteomes" id="UP001199631">
    <property type="component" value="Unassembled WGS sequence"/>
</dbReference>
<sequence length="107" mass="12195">MTKKKLKLRKGQKALLGLVLHLIVFLSIQLTFSVIGDYHNGWHIFRLSPSGDRAVSFLKPLSDIVQIHESYQFNVMTGILIVALLIHVITILLDFTLFKKHKGRVTD</sequence>
<protein>
    <recommendedName>
        <fullName evidence="4">Cytochrome b561 bacterial/Ni-hydrogenase domain-containing protein</fullName>
    </recommendedName>
</protein>
<comment type="caution">
    <text evidence="2">The sequence shown here is derived from an EMBL/GenBank/DDBJ whole genome shotgun (WGS) entry which is preliminary data.</text>
</comment>